<dbReference type="EMBL" id="JMOD01000132">
    <property type="protein sequence ID" value="KCY11797.1"/>
    <property type="molecule type" value="Genomic_DNA"/>
</dbReference>
<keyword evidence="3" id="KW-0805">Transcription regulation</keyword>
<dbReference type="SUPFAM" id="SSF53383">
    <property type="entry name" value="PLP-dependent transferases"/>
    <property type="match status" value="1"/>
</dbReference>
<evidence type="ECO:0000313" key="7">
    <source>
        <dbReference type="EMBL" id="KCY08842.1"/>
    </source>
</evidence>
<reference evidence="9 10" key="1">
    <citation type="submission" date="2014-04" db="EMBL/GenBank/DDBJ databases">
        <title>Comparative genomics and transcriptomics to identify genetic mechanisms underlying the emergence of carbapenem resistant Acinetobacter baumannii (CRAb).</title>
        <authorList>
            <person name="Harris A.D."/>
            <person name="Johnson K.J."/>
            <person name="George J."/>
            <person name="Nadendla S."/>
            <person name="Daugherty S.C."/>
            <person name="Parankush S."/>
            <person name="Sadzewicz L."/>
            <person name="Tallon L."/>
            <person name="Sengamalay N."/>
            <person name="Hazen T.H."/>
            <person name="Rasko D.A."/>
        </authorList>
    </citation>
    <scope>NUCLEOTIDE SEQUENCE [LARGE SCALE GENOMIC DNA]</scope>
    <source>
        <strain evidence="9 10">21072</strain>
    </source>
</reference>
<dbReference type="Pfam" id="PF00155">
    <property type="entry name" value="Aminotran_1_2"/>
    <property type="match status" value="1"/>
</dbReference>
<evidence type="ECO:0000256" key="2">
    <source>
        <dbReference type="ARBA" id="ARBA00022898"/>
    </source>
</evidence>
<dbReference type="Gene3D" id="3.40.640.10">
    <property type="entry name" value="Type I PLP-dependent aspartate aminotransferase-like (Major domain)"/>
    <property type="match status" value="1"/>
</dbReference>
<dbReference type="PANTHER" id="PTHR46577">
    <property type="entry name" value="HTH-TYPE TRANSCRIPTIONAL REGULATORY PROTEIN GABR"/>
    <property type="match status" value="1"/>
</dbReference>
<feature type="domain" description="HTH gntR-type" evidence="6">
    <location>
        <begin position="22"/>
        <end position="90"/>
    </location>
</feature>
<dbReference type="InterPro" id="IPR015421">
    <property type="entry name" value="PyrdxlP-dep_Trfase_major"/>
</dbReference>
<dbReference type="RefSeq" id="WP_032037825.1">
    <property type="nucleotide sequence ID" value="NZ_JMOD01000122.1"/>
</dbReference>
<evidence type="ECO:0000313" key="10">
    <source>
        <dbReference type="Proteomes" id="UP000027327"/>
    </source>
</evidence>
<dbReference type="Proteomes" id="UP000027327">
    <property type="component" value="Unassembled WGS sequence"/>
</dbReference>
<dbReference type="PANTHER" id="PTHR46577:SF1">
    <property type="entry name" value="HTH-TYPE TRANSCRIPTIONAL REGULATORY PROTEIN GABR"/>
    <property type="match status" value="1"/>
</dbReference>
<evidence type="ECO:0000259" key="6">
    <source>
        <dbReference type="PROSITE" id="PS50949"/>
    </source>
</evidence>
<evidence type="ECO:0000256" key="1">
    <source>
        <dbReference type="ARBA" id="ARBA00005384"/>
    </source>
</evidence>
<dbReference type="InterPro" id="IPR051446">
    <property type="entry name" value="HTH_trans_reg/aminotransferase"/>
</dbReference>
<dbReference type="Gene3D" id="1.10.10.10">
    <property type="entry name" value="Winged helix-like DNA-binding domain superfamily/Winged helix DNA-binding domain"/>
    <property type="match status" value="1"/>
</dbReference>
<evidence type="ECO:0000256" key="4">
    <source>
        <dbReference type="ARBA" id="ARBA00023125"/>
    </source>
</evidence>
<dbReference type="InterPro" id="IPR036388">
    <property type="entry name" value="WH-like_DNA-bd_sf"/>
</dbReference>
<dbReference type="CDD" id="cd07377">
    <property type="entry name" value="WHTH_GntR"/>
    <property type="match status" value="1"/>
</dbReference>
<dbReference type="PATRIC" id="fig|1310697.3.peg.3657"/>
<comment type="caution">
    <text evidence="9">The sequence shown here is derived from an EMBL/GenBank/DDBJ whole genome shotgun (WGS) entry which is preliminary data.</text>
</comment>
<sequence>MNTAISATVWQALFSNTEKSGLNLQGRICRMMFSALVQGYLKPGMAVPSSRDLADQLGVGRNTVTIAYQQLVAERILESKQRSGHFVCLNFQIDSSESKTIRTTSKATTWGARFCIRPSAQRHLTKPSDWMNYSYPFIYGQPDAESFPASAWRECALRALSAKDASIWSRDMTQQGDDAYLINAIRQHILPTRGIMAQENEILLTVGSQHGLYMLATLLMRQNHVIGVEEPGYPDARNIFMLQTQNIVPLAVDHEGVTLTRASECDYLFVTPGRQCPTGVTMSPQRRQNLLQLAEQNDSIIIEDEYDAQVLVQNTTIPALKSLDRHGRVIYLGSLSKPLAPGLRLGYIVAAPELIQELRHLRRLMLRHPNVFNQRVFALFIDQGYYHSMLRRQYQLHRQRGEILNKALKQYLPTWKPYALNGGSACWIDTAADIDTTVLSHYAANLGVFIESGQSFFLDDHKHKHFLRLGFGSISADKIDEGIRRLVQATEEYFLYNWAD</sequence>
<dbReference type="InterPro" id="IPR004839">
    <property type="entry name" value="Aminotransferase_I/II_large"/>
</dbReference>
<dbReference type="SMART" id="SM00345">
    <property type="entry name" value="HTH_GNTR"/>
    <property type="match status" value="1"/>
</dbReference>
<keyword evidence="2" id="KW-0663">Pyridoxal phosphate</keyword>
<dbReference type="InterPro" id="IPR000524">
    <property type="entry name" value="Tscrpt_reg_HTH_GntR"/>
</dbReference>
<keyword evidence="4" id="KW-0238">DNA-binding</keyword>
<keyword evidence="5" id="KW-0804">Transcription</keyword>
<dbReference type="EMBL" id="JMOD01000179">
    <property type="protein sequence ID" value="KCY08842.1"/>
    <property type="molecule type" value="Genomic_DNA"/>
</dbReference>
<accession>A0A062I1C4</accession>
<protein>
    <submittedName>
        <fullName evidence="9">Bacterial regulatory s, gntR family protein</fullName>
    </submittedName>
</protein>
<dbReference type="AlphaFoldDB" id="A0A062I1C4"/>
<dbReference type="InterPro" id="IPR015424">
    <property type="entry name" value="PyrdxlP-dep_Trfase"/>
</dbReference>
<organism evidence="9 10">
    <name type="scientific">Acinetobacter baumannii 21072</name>
    <dbReference type="NCBI Taxonomy" id="1310697"/>
    <lineage>
        <taxon>Bacteria</taxon>
        <taxon>Pseudomonadati</taxon>
        <taxon>Pseudomonadota</taxon>
        <taxon>Gammaproteobacteria</taxon>
        <taxon>Moraxellales</taxon>
        <taxon>Moraxellaceae</taxon>
        <taxon>Acinetobacter</taxon>
        <taxon>Acinetobacter calcoaceticus/baumannii complex</taxon>
    </lineage>
</organism>
<dbReference type="InterPro" id="IPR036390">
    <property type="entry name" value="WH_DNA-bd_sf"/>
</dbReference>
<proteinExistence type="inferred from homology"/>
<dbReference type="Pfam" id="PF00392">
    <property type="entry name" value="GntR"/>
    <property type="match status" value="1"/>
</dbReference>
<dbReference type="PROSITE" id="PS50949">
    <property type="entry name" value="HTH_GNTR"/>
    <property type="match status" value="1"/>
</dbReference>
<dbReference type="GO" id="GO:0003700">
    <property type="term" value="F:DNA-binding transcription factor activity"/>
    <property type="evidence" value="ECO:0007669"/>
    <property type="project" value="InterPro"/>
</dbReference>
<name>A0A062I1C4_ACIBA</name>
<evidence type="ECO:0000313" key="9">
    <source>
        <dbReference type="EMBL" id="KCY13600.1"/>
    </source>
</evidence>
<gene>
    <name evidence="9" type="ORF">J596_3863</name>
    <name evidence="8" type="ORF">J596_3931</name>
    <name evidence="7" type="ORF">J596_4114</name>
</gene>
<dbReference type="EMBL" id="JMOD01000122">
    <property type="protein sequence ID" value="KCY13600.1"/>
    <property type="molecule type" value="Genomic_DNA"/>
</dbReference>
<dbReference type="CDD" id="cd00609">
    <property type="entry name" value="AAT_like"/>
    <property type="match status" value="1"/>
</dbReference>
<evidence type="ECO:0000313" key="8">
    <source>
        <dbReference type="EMBL" id="KCY11797.1"/>
    </source>
</evidence>
<dbReference type="GO" id="GO:0030170">
    <property type="term" value="F:pyridoxal phosphate binding"/>
    <property type="evidence" value="ECO:0007669"/>
    <property type="project" value="InterPro"/>
</dbReference>
<dbReference type="GO" id="GO:0003677">
    <property type="term" value="F:DNA binding"/>
    <property type="evidence" value="ECO:0007669"/>
    <property type="project" value="UniProtKB-KW"/>
</dbReference>
<evidence type="ECO:0000256" key="3">
    <source>
        <dbReference type="ARBA" id="ARBA00023015"/>
    </source>
</evidence>
<dbReference type="SUPFAM" id="SSF46785">
    <property type="entry name" value="Winged helix' DNA-binding domain"/>
    <property type="match status" value="1"/>
</dbReference>
<comment type="similarity">
    <text evidence="1">In the C-terminal section; belongs to the class-I pyridoxal-phosphate-dependent aminotransferase family.</text>
</comment>
<evidence type="ECO:0000256" key="5">
    <source>
        <dbReference type="ARBA" id="ARBA00023163"/>
    </source>
</evidence>